<protein>
    <submittedName>
        <fullName evidence="2">Uncharacterized protein</fullName>
    </submittedName>
</protein>
<organism evidence="2 3">
    <name type="scientific">Ficus carica</name>
    <name type="common">Common fig</name>
    <dbReference type="NCBI Taxonomy" id="3494"/>
    <lineage>
        <taxon>Eukaryota</taxon>
        <taxon>Viridiplantae</taxon>
        <taxon>Streptophyta</taxon>
        <taxon>Embryophyta</taxon>
        <taxon>Tracheophyta</taxon>
        <taxon>Spermatophyta</taxon>
        <taxon>Magnoliopsida</taxon>
        <taxon>eudicotyledons</taxon>
        <taxon>Gunneridae</taxon>
        <taxon>Pentapetalae</taxon>
        <taxon>rosids</taxon>
        <taxon>fabids</taxon>
        <taxon>Rosales</taxon>
        <taxon>Moraceae</taxon>
        <taxon>Ficeae</taxon>
        <taxon>Ficus</taxon>
    </lineage>
</organism>
<name>A0AA88CQB4_FICCA</name>
<evidence type="ECO:0000256" key="1">
    <source>
        <dbReference type="SAM" id="MobiDB-lite"/>
    </source>
</evidence>
<feature type="region of interest" description="Disordered" evidence="1">
    <location>
        <begin position="100"/>
        <end position="121"/>
    </location>
</feature>
<dbReference type="EMBL" id="BTGU01004417">
    <property type="protein sequence ID" value="GMN26830.1"/>
    <property type="molecule type" value="Genomic_DNA"/>
</dbReference>
<dbReference type="AlphaFoldDB" id="A0AA88CQB4"/>
<dbReference type="Proteomes" id="UP001187192">
    <property type="component" value="Unassembled WGS sequence"/>
</dbReference>
<reference evidence="2" key="1">
    <citation type="submission" date="2023-07" db="EMBL/GenBank/DDBJ databases">
        <title>draft genome sequence of fig (Ficus carica).</title>
        <authorList>
            <person name="Takahashi T."/>
            <person name="Nishimura K."/>
        </authorList>
    </citation>
    <scope>NUCLEOTIDE SEQUENCE</scope>
</reference>
<evidence type="ECO:0000313" key="3">
    <source>
        <dbReference type="Proteomes" id="UP001187192"/>
    </source>
</evidence>
<keyword evidence="3" id="KW-1185">Reference proteome</keyword>
<comment type="caution">
    <text evidence="2">The sequence shown here is derived from an EMBL/GenBank/DDBJ whole genome shotgun (WGS) entry which is preliminary data.</text>
</comment>
<gene>
    <name evidence="2" type="ORF">TIFTF001_046094</name>
</gene>
<accession>A0AA88CQB4</accession>
<proteinExistence type="predicted"/>
<sequence length="121" mass="13348">MSILMVSYLSPVPMSGVLHAHIFSSGRYIVRTHLATCLRWSRSAGNRHPHVQSGQVSQSHGLLGLTHAHWIFRTATPPNQAVNARSHAQLTLSGCLAKSGSTQGHANTRHPLASRTQWPWW</sequence>
<evidence type="ECO:0000313" key="2">
    <source>
        <dbReference type="EMBL" id="GMN26830.1"/>
    </source>
</evidence>